<keyword evidence="2" id="KW-1185">Reference proteome</keyword>
<dbReference type="AlphaFoldDB" id="A0AAD6ZAR4"/>
<evidence type="ECO:0000313" key="1">
    <source>
        <dbReference type="EMBL" id="KAJ7314391.1"/>
    </source>
</evidence>
<dbReference type="Proteomes" id="UP001218218">
    <property type="component" value="Unassembled WGS sequence"/>
</dbReference>
<proteinExistence type="predicted"/>
<organism evidence="1 2">
    <name type="scientific">Mycena albidolilacea</name>
    <dbReference type="NCBI Taxonomy" id="1033008"/>
    <lineage>
        <taxon>Eukaryota</taxon>
        <taxon>Fungi</taxon>
        <taxon>Dikarya</taxon>
        <taxon>Basidiomycota</taxon>
        <taxon>Agaricomycotina</taxon>
        <taxon>Agaricomycetes</taxon>
        <taxon>Agaricomycetidae</taxon>
        <taxon>Agaricales</taxon>
        <taxon>Marasmiineae</taxon>
        <taxon>Mycenaceae</taxon>
        <taxon>Mycena</taxon>
    </lineage>
</organism>
<name>A0AAD6ZAR4_9AGAR</name>
<reference evidence="1" key="1">
    <citation type="submission" date="2023-03" db="EMBL/GenBank/DDBJ databases">
        <title>Massive genome expansion in bonnet fungi (Mycena s.s.) driven by repeated elements and novel gene families across ecological guilds.</title>
        <authorList>
            <consortium name="Lawrence Berkeley National Laboratory"/>
            <person name="Harder C.B."/>
            <person name="Miyauchi S."/>
            <person name="Viragh M."/>
            <person name="Kuo A."/>
            <person name="Thoen E."/>
            <person name="Andreopoulos B."/>
            <person name="Lu D."/>
            <person name="Skrede I."/>
            <person name="Drula E."/>
            <person name="Henrissat B."/>
            <person name="Morin E."/>
            <person name="Kohler A."/>
            <person name="Barry K."/>
            <person name="LaButti K."/>
            <person name="Morin E."/>
            <person name="Salamov A."/>
            <person name="Lipzen A."/>
            <person name="Mereny Z."/>
            <person name="Hegedus B."/>
            <person name="Baldrian P."/>
            <person name="Stursova M."/>
            <person name="Weitz H."/>
            <person name="Taylor A."/>
            <person name="Grigoriev I.V."/>
            <person name="Nagy L.G."/>
            <person name="Martin F."/>
            <person name="Kauserud H."/>
        </authorList>
    </citation>
    <scope>NUCLEOTIDE SEQUENCE</scope>
    <source>
        <strain evidence="1">CBHHK002</strain>
    </source>
</reference>
<accession>A0AAD6ZAR4</accession>
<dbReference type="EMBL" id="JARIHO010000067">
    <property type="protein sequence ID" value="KAJ7314391.1"/>
    <property type="molecule type" value="Genomic_DNA"/>
</dbReference>
<comment type="caution">
    <text evidence="1">The sequence shown here is derived from an EMBL/GenBank/DDBJ whole genome shotgun (WGS) entry which is preliminary data.</text>
</comment>
<evidence type="ECO:0000313" key="2">
    <source>
        <dbReference type="Proteomes" id="UP001218218"/>
    </source>
</evidence>
<sequence length="389" mass="44844">MTCSLNEFPRWPGLIYVSAATVINYSEGQIQSTLIIHFPQCIIPCLVHLLPRNSAIIKALRALQQFQTFMGMHCLTTNRLEVMKTVIHSYEMACRGVKDKDFNFLKQHITCHAPDDIRQKGTSNHATTRTDEGFQQEVARHYARTNRVNPESQMVHIDETEEAMARLDMIVADCMKATHPDKSADNKDKTLDADWHFGALNPVQSSQRFEADMSSIDPAYAGFDLALREYLARIHPALQIAYEDTLQIHSFCYLRVPYQLRVNWYPERDILRCSPEFHGRPRYDLVLFNADDDPLALAHLISLLRVETNHGIRFDLTFVYRFKNSKWKPRTFWDGCHVMECSKKPQFLPLDCVARGALLARAYGTQHNDLFFVVDTVDGDMYLRLNNIA</sequence>
<protein>
    <submittedName>
        <fullName evidence="1">Uncharacterized protein</fullName>
    </submittedName>
</protein>
<gene>
    <name evidence="1" type="ORF">DFH08DRAFT_716790</name>
</gene>